<dbReference type="Proteomes" id="UP001484239">
    <property type="component" value="Unassembled WGS sequence"/>
</dbReference>
<keyword evidence="2" id="KW-1185">Reference proteome</keyword>
<dbReference type="EMBL" id="JBBHLI010000014">
    <property type="protein sequence ID" value="MEK9502708.1"/>
    <property type="molecule type" value="Genomic_DNA"/>
</dbReference>
<evidence type="ECO:0000313" key="2">
    <source>
        <dbReference type="Proteomes" id="UP001484239"/>
    </source>
</evidence>
<dbReference type="SUPFAM" id="SSF56281">
    <property type="entry name" value="Metallo-hydrolase/oxidoreductase"/>
    <property type="match status" value="1"/>
</dbReference>
<sequence length="506" mass="54637">MWIEREAGMREVRMWGRSGGLLFGVAMAVLTVGTAGGVSAQGRPEPGPPPARALVATAVERMGGEAALRAVERVRFDMTTQWQRTDFRDVPWTDRPSFEDHTDIRDYTIPAWRNTRLFPGRAIVNVVPDSVATTDLGGGAQPLSVAYVDEREELFGYTPDRLMLALLDAADLAVAGDTLVGGEPMRVVTATVGGWSPATVWLHAGTGLPVRLRFEAGHPNDYGLVPWGVMEVQVWYSNWRTTDGISIPTQWDILRMGRPYKRMTVRRADFAPVFAPADSFAVVAELRRRFMAEAAGPMHDRPMDSVSVVADGLVAVHGFGYPAGAVDVGDGWLLLESGHMPLNFERARRALLAEGIDRLIGATAISTRAGNGGALALAEGGRPVWTAPAAHAAMTRVMEQNGGRAGALTVVREGVWIGEGARRVRLEPVDLPDAPGSLVLWAPALGWLYAPGAIDPIDVRLVKDRAAELGWAWTALGTARALVVEGRVTETRSPPEAAFERPALPR</sequence>
<organism evidence="1 2">
    <name type="scientific">Gaopeijia maritima</name>
    <dbReference type="NCBI Taxonomy" id="3119007"/>
    <lineage>
        <taxon>Bacteria</taxon>
        <taxon>Pseudomonadati</taxon>
        <taxon>Gemmatimonadota</taxon>
        <taxon>Longimicrobiia</taxon>
        <taxon>Gaopeijiales</taxon>
        <taxon>Gaopeijiaceae</taxon>
        <taxon>Gaopeijia</taxon>
    </lineage>
</organism>
<accession>A0ABU9ED87</accession>
<evidence type="ECO:0000313" key="1">
    <source>
        <dbReference type="EMBL" id="MEK9502708.1"/>
    </source>
</evidence>
<reference evidence="1 2" key="1">
    <citation type="submission" date="2024-02" db="EMBL/GenBank/DDBJ databases">
        <title>A novel Gemmatimonadota bacterium.</title>
        <authorList>
            <person name="Du Z.-J."/>
            <person name="Ye Y.-Q."/>
        </authorList>
    </citation>
    <scope>NUCLEOTIDE SEQUENCE [LARGE SCALE GENOMIC DNA]</scope>
    <source>
        <strain evidence="1 2">DH-20</strain>
    </source>
</reference>
<dbReference type="InterPro" id="IPR036866">
    <property type="entry name" value="RibonucZ/Hydroxyglut_hydro"/>
</dbReference>
<proteinExistence type="predicted"/>
<protein>
    <submittedName>
        <fullName evidence="1">Uncharacterized protein</fullName>
    </submittedName>
</protein>
<name>A0ABU9ED87_9BACT</name>
<dbReference type="RefSeq" id="WP_405283599.1">
    <property type="nucleotide sequence ID" value="NZ_CP144380.1"/>
</dbReference>
<comment type="caution">
    <text evidence="1">The sequence shown here is derived from an EMBL/GenBank/DDBJ whole genome shotgun (WGS) entry which is preliminary data.</text>
</comment>
<gene>
    <name evidence="1" type="ORF">WI372_17060</name>
</gene>